<dbReference type="CDD" id="cd08984">
    <property type="entry name" value="GH43-like"/>
    <property type="match status" value="1"/>
</dbReference>
<organism evidence="7 8">
    <name type="scientific">Parabacteroides chartae</name>
    <dbReference type="NCBI Taxonomy" id="1037355"/>
    <lineage>
        <taxon>Bacteria</taxon>
        <taxon>Pseudomonadati</taxon>
        <taxon>Bacteroidota</taxon>
        <taxon>Bacteroidia</taxon>
        <taxon>Bacteroidales</taxon>
        <taxon>Tannerellaceae</taxon>
        <taxon>Parabacteroides</taxon>
    </lineage>
</organism>
<accession>A0A1T5D8Q1</accession>
<evidence type="ECO:0000256" key="6">
    <source>
        <dbReference type="SAM" id="SignalP"/>
    </source>
</evidence>
<reference evidence="8" key="1">
    <citation type="submission" date="2017-02" db="EMBL/GenBank/DDBJ databases">
        <authorList>
            <person name="Varghese N."/>
            <person name="Submissions S."/>
        </authorList>
    </citation>
    <scope>NUCLEOTIDE SEQUENCE [LARGE SCALE GENOMIC DNA]</scope>
    <source>
        <strain evidence="8">DSM 24967</strain>
    </source>
</reference>
<proteinExistence type="inferred from homology"/>
<comment type="similarity">
    <text evidence="2 5">Belongs to the glycosyl hydrolase 43 family.</text>
</comment>
<dbReference type="EMBL" id="FUYQ01000017">
    <property type="protein sequence ID" value="SKB68132.1"/>
    <property type="molecule type" value="Genomic_DNA"/>
</dbReference>
<dbReference type="GO" id="GO:0004553">
    <property type="term" value="F:hydrolase activity, hydrolyzing O-glycosyl compounds"/>
    <property type="evidence" value="ECO:0007669"/>
    <property type="project" value="InterPro"/>
</dbReference>
<dbReference type="Gene3D" id="2.115.10.20">
    <property type="entry name" value="Glycosyl hydrolase domain, family 43"/>
    <property type="match status" value="2"/>
</dbReference>
<protein>
    <submittedName>
        <fullName evidence="7">Glycosyl hydrolases family 43</fullName>
    </submittedName>
</protein>
<dbReference type="PANTHER" id="PTHR43301">
    <property type="entry name" value="ARABINAN ENDO-1,5-ALPHA-L-ARABINOSIDASE"/>
    <property type="match status" value="1"/>
</dbReference>
<keyword evidence="6" id="KW-0732">Signal</keyword>
<evidence type="ECO:0000313" key="7">
    <source>
        <dbReference type="EMBL" id="SKB68132.1"/>
    </source>
</evidence>
<feature type="chain" id="PRO_5012414064" evidence="6">
    <location>
        <begin position="26"/>
        <end position="346"/>
    </location>
</feature>
<dbReference type="AlphaFoldDB" id="A0A1T5D8Q1"/>
<dbReference type="GO" id="GO:0005975">
    <property type="term" value="P:carbohydrate metabolic process"/>
    <property type="evidence" value="ECO:0007669"/>
    <property type="project" value="InterPro"/>
</dbReference>
<evidence type="ECO:0000313" key="8">
    <source>
        <dbReference type="Proteomes" id="UP000190852"/>
    </source>
</evidence>
<evidence type="ECO:0000256" key="1">
    <source>
        <dbReference type="ARBA" id="ARBA00004834"/>
    </source>
</evidence>
<dbReference type="InterPro" id="IPR023296">
    <property type="entry name" value="Glyco_hydro_beta-prop_sf"/>
</dbReference>
<sequence length="346" mass="39494">MKKIFVYCGMALSLFCMDVSGVGVAEDKPTVRKAAAPLYRDPITDGAADPVLIWNRQEKTWWMLYTQRRANQETADVAYCYGNGIGIAESADNGKTWVYRGTLDLNFERGHNTFWAPDVVYHDGKYHLFVSYIKGVRNHWGGQAHIVHFESDNLWDWEFKGSPKLSSDKVIDCTLMKGDDNVWRMWYKDEMAGAHTMLSESKDLDNWSPAREAIGGGAHEGPKAFKYGGYYWMVTDEWHGMRVYKSSDLEKWEKQGLILDKPSQRKDDTPSGAHGDVVVLGDKAYVFYFTHPGRKSHTQDAHDVNGNVPYELRRSSIQVAPLEYINGTLVSNRDKDFDFYLPEMAD</sequence>
<dbReference type="Pfam" id="PF04616">
    <property type="entry name" value="Glyco_hydro_43"/>
    <property type="match status" value="1"/>
</dbReference>
<name>A0A1T5D8Q1_9BACT</name>
<feature type="signal peptide" evidence="6">
    <location>
        <begin position="1"/>
        <end position="25"/>
    </location>
</feature>
<dbReference type="Proteomes" id="UP000190852">
    <property type="component" value="Unassembled WGS sequence"/>
</dbReference>
<dbReference type="InterPro" id="IPR006710">
    <property type="entry name" value="Glyco_hydro_43"/>
</dbReference>
<comment type="pathway">
    <text evidence="1">Glycan metabolism; L-arabinan degradation.</text>
</comment>
<evidence type="ECO:0000256" key="4">
    <source>
        <dbReference type="ARBA" id="ARBA00023295"/>
    </source>
</evidence>
<keyword evidence="8" id="KW-1185">Reference proteome</keyword>
<gene>
    <name evidence="7" type="ORF">SAMN05660349_02317</name>
</gene>
<evidence type="ECO:0000256" key="5">
    <source>
        <dbReference type="RuleBase" id="RU361187"/>
    </source>
</evidence>
<dbReference type="RefSeq" id="WP_245832572.1">
    <property type="nucleotide sequence ID" value="NZ_FUYQ01000017.1"/>
</dbReference>
<evidence type="ECO:0000256" key="3">
    <source>
        <dbReference type="ARBA" id="ARBA00022801"/>
    </source>
</evidence>
<keyword evidence="3 5" id="KW-0378">Hydrolase</keyword>
<dbReference type="PANTHER" id="PTHR43301:SF3">
    <property type="entry name" value="ARABINAN ENDO-1,5-ALPHA-L-ARABINOSIDASE A-RELATED"/>
    <property type="match status" value="1"/>
</dbReference>
<keyword evidence="4 5" id="KW-0326">Glycosidase</keyword>
<dbReference type="SUPFAM" id="SSF75005">
    <property type="entry name" value="Arabinanase/levansucrase/invertase"/>
    <property type="match status" value="1"/>
</dbReference>
<evidence type="ECO:0000256" key="2">
    <source>
        <dbReference type="ARBA" id="ARBA00009865"/>
    </source>
</evidence>
<dbReference type="InterPro" id="IPR050727">
    <property type="entry name" value="GH43_arabinanases"/>
</dbReference>